<dbReference type="GO" id="GO:0008933">
    <property type="term" value="F:peptidoglycan lytic transglycosylase activity"/>
    <property type="evidence" value="ECO:0007669"/>
    <property type="project" value="InterPro"/>
</dbReference>
<dbReference type="CDD" id="cd16893">
    <property type="entry name" value="LT_MltC_MltE"/>
    <property type="match status" value="1"/>
</dbReference>
<dbReference type="Pfam" id="PF01464">
    <property type="entry name" value="SLT"/>
    <property type="match status" value="1"/>
</dbReference>
<feature type="domain" description="Transglycosylase SLT" evidence="3">
    <location>
        <begin position="299"/>
        <end position="420"/>
    </location>
</feature>
<evidence type="ECO:0000256" key="2">
    <source>
        <dbReference type="SAM" id="MobiDB-lite"/>
    </source>
</evidence>
<evidence type="ECO:0000259" key="4">
    <source>
        <dbReference type="Pfam" id="PF11873"/>
    </source>
</evidence>
<keyword evidence="6" id="KW-1185">Reference proteome</keyword>
<gene>
    <name evidence="5" type="ORF">E4L96_07510</name>
</gene>
<feature type="domain" description="Murein transglycosylase-C N-terminal" evidence="4">
    <location>
        <begin position="84"/>
        <end position="235"/>
    </location>
</feature>
<dbReference type="GO" id="GO:0000270">
    <property type="term" value="P:peptidoglycan metabolic process"/>
    <property type="evidence" value="ECO:0007669"/>
    <property type="project" value="InterPro"/>
</dbReference>
<dbReference type="PANTHER" id="PTHR37423">
    <property type="entry name" value="SOLUBLE LYTIC MUREIN TRANSGLYCOSYLASE-RELATED"/>
    <property type="match status" value="1"/>
</dbReference>
<reference evidence="5 6" key="1">
    <citation type="submission" date="2019-03" db="EMBL/GenBank/DDBJ databases">
        <title>Draft Genome Sequence of Massilia arenosa sp. nov., a Novel Massilia Species Isolated from a Sandy-loam Maize Soil.</title>
        <authorList>
            <person name="Raths R."/>
            <person name="Peta V."/>
            <person name="Bucking H."/>
        </authorList>
    </citation>
    <scope>NUCLEOTIDE SEQUENCE [LARGE SCALE GENOMIC DNA]</scope>
    <source>
        <strain evidence="5 6">MC02</strain>
    </source>
</reference>
<comment type="caution">
    <text evidence="5">The sequence shown here is derived from an EMBL/GenBank/DDBJ whole genome shotgun (WGS) entry which is preliminary data.</text>
</comment>
<dbReference type="InterPro" id="IPR008258">
    <property type="entry name" value="Transglycosylase_SLT_dom_1"/>
</dbReference>
<evidence type="ECO:0000313" key="6">
    <source>
        <dbReference type="Proteomes" id="UP000298438"/>
    </source>
</evidence>
<dbReference type="InterPro" id="IPR024570">
    <property type="entry name" value="Murein_transglycosylaseC_N"/>
</dbReference>
<organism evidence="5 6">
    <name type="scientific">Zemynaea arenosa</name>
    <dbReference type="NCBI Taxonomy" id="2561931"/>
    <lineage>
        <taxon>Bacteria</taxon>
        <taxon>Pseudomonadati</taxon>
        <taxon>Pseudomonadota</taxon>
        <taxon>Betaproteobacteria</taxon>
        <taxon>Burkholderiales</taxon>
        <taxon>Oxalobacteraceae</taxon>
        <taxon>Telluria group</taxon>
        <taxon>Zemynaea</taxon>
    </lineage>
</organism>
<dbReference type="RefSeq" id="WP_135206594.1">
    <property type="nucleotide sequence ID" value="NZ_SPVF01000104.1"/>
</dbReference>
<evidence type="ECO:0000313" key="5">
    <source>
        <dbReference type="EMBL" id="TFW22683.1"/>
    </source>
</evidence>
<dbReference type="PROSITE" id="PS00922">
    <property type="entry name" value="TRANSGLYCOSYLASE"/>
    <property type="match status" value="1"/>
</dbReference>
<protein>
    <submittedName>
        <fullName evidence="5">DUF3393 domain-containing protein</fullName>
    </submittedName>
</protein>
<dbReference type="Pfam" id="PF11873">
    <property type="entry name" value="Mltc_N"/>
    <property type="match status" value="1"/>
</dbReference>
<name>A0A4Y9SJH1_9BURK</name>
<dbReference type="EMBL" id="SPVF01000104">
    <property type="protein sequence ID" value="TFW22683.1"/>
    <property type="molecule type" value="Genomic_DNA"/>
</dbReference>
<feature type="compositionally biased region" description="Low complexity" evidence="2">
    <location>
        <begin position="247"/>
        <end position="258"/>
    </location>
</feature>
<evidence type="ECO:0000256" key="1">
    <source>
        <dbReference type="ARBA" id="ARBA00007734"/>
    </source>
</evidence>
<sequence>MRSFLQKTAKTLTAKNLLRRRGLVLAVAAPLLLDACSQNELANVAESAIRGGNVKTAFNSLAQQKANTYARNPAQLIADWNNMQAEFDRMFGNVKQESTRQWGNAAEVASAKRYVKYTEDYRNRFIVDYEKSTIRIEHIGEQGVIRKLHDAVVVALLTPDDPRSSDVFTDAEVQVGGRGRPFLESLVLDQNKQPLRNRADIEKFADYLAETSIQTRWINVGGKATEVKFIEFDMIGADEVRAMLAARSAPKPRSAPKSSKGRKSAPVEVDLTPDLAANDRSDPNNYKTADRIAPRYLDMVTKYAAKANVDPALVMAIIYQESRFNPLAVSSAQAYGMMQLVPKSGGIEAFRKAKGENTMPTKEYLLDPESNIELGATYVSMLLFDHWMKGVSNMSSREYCAVSAYNTGPGNLAKAFTGTTSRLGEARDKANGMRPDELFDHLRVNLPYAETRDYLLRVSAARKHYKELFFSNGAPPALAGR</sequence>
<accession>A0A4Y9SJH1</accession>
<dbReference type="SUPFAM" id="SSF53955">
    <property type="entry name" value="Lysozyme-like"/>
    <property type="match status" value="1"/>
</dbReference>
<dbReference type="OrthoDB" id="9815002at2"/>
<proteinExistence type="inferred from homology"/>
<evidence type="ECO:0000259" key="3">
    <source>
        <dbReference type="Pfam" id="PF01464"/>
    </source>
</evidence>
<dbReference type="PANTHER" id="PTHR37423:SF2">
    <property type="entry name" value="MEMBRANE-BOUND LYTIC MUREIN TRANSGLYCOSYLASE C"/>
    <property type="match status" value="1"/>
</dbReference>
<dbReference type="GO" id="GO:0016020">
    <property type="term" value="C:membrane"/>
    <property type="evidence" value="ECO:0007669"/>
    <property type="project" value="InterPro"/>
</dbReference>
<dbReference type="Proteomes" id="UP000298438">
    <property type="component" value="Unassembled WGS sequence"/>
</dbReference>
<dbReference type="AlphaFoldDB" id="A0A4Y9SJH1"/>
<feature type="region of interest" description="Disordered" evidence="2">
    <location>
        <begin position="247"/>
        <end position="284"/>
    </location>
</feature>
<dbReference type="InterPro" id="IPR023346">
    <property type="entry name" value="Lysozyme-like_dom_sf"/>
</dbReference>
<dbReference type="Gene3D" id="1.10.530.10">
    <property type="match status" value="1"/>
</dbReference>
<comment type="similarity">
    <text evidence="1">Belongs to the transglycosylase Slt family.</text>
</comment>
<dbReference type="InterPro" id="IPR000189">
    <property type="entry name" value="Transglyc_AS"/>
</dbReference>